<reference evidence="2 3" key="1">
    <citation type="submission" date="2017-01" db="EMBL/GenBank/DDBJ databases">
        <authorList>
            <person name="Mah S.A."/>
            <person name="Swanson W.J."/>
            <person name="Moy G.W."/>
            <person name="Vacquier V.D."/>
        </authorList>
    </citation>
    <scope>NUCLEOTIDE SEQUENCE [LARGE SCALE GENOMIC DNA]</scope>
    <source>
        <strain evidence="2 3">DSM 22694</strain>
    </source>
</reference>
<gene>
    <name evidence="2" type="ORF">RS694_09770</name>
</gene>
<dbReference type="KEGG" id="rsb:RS694_09770"/>
<proteinExistence type="predicted"/>
<dbReference type="PROSITE" id="PS50042">
    <property type="entry name" value="CNMP_BINDING_3"/>
    <property type="match status" value="1"/>
</dbReference>
<dbReference type="GO" id="GO:0005829">
    <property type="term" value="C:cytosol"/>
    <property type="evidence" value="ECO:0007669"/>
    <property type="project" value="TreeGrafter"/>
</dbReference>
<dbReference type="STRING" id="1484693.RS694_09770"/>
<dbReference type="RefSeq" id="WP_029707481.1">
    <property type="nucleotide sequence ID" value="NZ_CP019239.1"/>
</dbReference>
<dbReference type="InterPro" id="IPR000595">
    <property type="entry name" value="cNMP-bd_dom"/>
</dbReference>
<accession>A0A1P8K9V5</accession>
<dbReference type="InterPro" id="IPR014710">
    <property type="entry name" value="RmlC-like_jellyroll"/>
</dbReference>
<dbReference type="PANTHER" id="PTHR24567">
    <property type="entry name" value="CRP FAMILY TRANSCRIPTIONAL REGULATORY PROTEIN"/>
    <property type="match status" value="1"/>
</dbReference>
<dbReference type="SUPFAM" id="SSF51206">
    <property type="entry name" value="cAMP-binding domain-like"/>
    <property type="match status" value="1"/>
</dbReference>
<sequence>MTTSTSGQNARDVSGLVAAIARNTEDGGLGKFLESFRWSVLDHYVKPLEMQRGHLLIAQGEHNRTLYFLESGDLKVDVKTPAGLVHLAILGPGTVVGEGSFFSNLPRNASVAVYSDCKVWEMSMPQFAALSREHPGVALALTQSLGAVLASRMLDVSKRLVVT</sequence>
<dbReference type="AlphaFoldDB" id="A0A1P8K9V5"/>
<dbReference type="PANTHER" id="PTHR24567:SF74">
    <property type="entry name" value="HTH-TYPE TRANSCRIPTIONAL REGULATOR ARCR"/>
    <property type="match status" value="1"/>
</dbReference>
<dbReference type="EMBL" id="CP019239">
    <property type="protein sequence ID" value="APW42788.1"/>
    <property type="molecule type" value="Genomic_DNA"/>
</dbReference>
<dbReference type="Proteomes" id="UP000186110">
    <property type="component" value="Chromosome"/>
</dbReference>
<dbReference type="SMART" id="SM00100">
    <property type="entry name" value="cNMP"/>
    <property type="match status" value="1"/>
</dbReference>
<evidence type="ECO:0000313" key="3">
    <source>
        <dbReference type="Proteomes" id="UP000186110"/>
    </source>
</evidence>
<organism evidence="2 3">
    <name type="scientific">Rhodoferax saidenbachensis</name>
    <dbReference type="NCBI Taxonomy" id="1484693"/>
    <lineage>
        <taxon>Bacteria</taxon>
        <taxon>Pseudomonadati</taxon>
        <taxon>Pseudomonadota</taxon>
        <taxon>Betaproteobacteria</taxon>
        <taxon>Burkholderiales</taxon>
        <taxon>Comamonadaceae</taxon>
        <taxon>Rhodoferax</taxon>
    </lineage>
</organism>
<evidence type="ECO:0000259" key="1">
    <source>
        <dbReference type="PROSITE" id="PS50042"/>
    </source>
</evidence>
<feature type="domain" description="Cyclic nucleotide-binding" evidence="1">
    <location>
        <begin position="20"/>
        <end position="130"/>
    </location>
</feature>
<dbReference type="InterPro" id="IPR050397">
    <property type="entry name" value="Env_Response_Regulators"/>
</dbReference>
<evidence type="ECO:0000313" key="2">
    <source>
        <dbReference type="EMBL" id="APW42788.1"/>
    </source>
</evidence>
<dbReference type="GO" id="GO:0003700">
    <property type="term" value="F:DNA-binding transcription factor activity"/>
    <property type="evidence" value="ECO:0007669"/>
    <property type="project" value="TreeGrafter"/>
</dbReference>
<dbReference type="eggNOG" id="COG0664">
    <property type="taxonomic scope" value="Bacteria"/>
</dbReference>
<dbReference type="Pfam" id="PF00027">
    <property type="entry name" value="cNMP_binding"/>
    <property type="match status" value="1"/>
</dbReference>
<dbReference type="CDD" id="cd00038">
    <property type="entry name" value="CAP_ED"/>
    <property type="match status" value="1"/>
</dbReference>
<protein>
    <recommendedName>
        <fullName evidence="1">Cyclic nucleotide-binding domain-containing protein</fullName>
    </recommendedName>
</protein>
<dbReference type="InterPro" id="IPR018490">
    <property type="entry name" value="cNMP-bd_dom_sf"/>
</dbReference>
<name>A0A1P8K9V5_9BURK</name>
<dbReference type="Gene3D" id="2.60.120.10">
    <property type="entry name" value="Jelly Rolls"/>
    <property type="match status" value="1"/>
</dbReference>
<keyword evidence="3" id="KW-1185">Reference proteome</keyword>